<evidence type="ECO:0008006" key="4">
    <source>
        <dbReference type="Google" id="ProtNLM"/>
    </source>
</evidence>
<feature type="signal peptide" evidence="1">
    <location>
        <begin position="1"/>
        <end position="20"/>
    </location>
</feature>
<reference evidence="2 3" key="1">
    <citation type="submission" date="2014-03" db="EMBL/GenBank/DDBJ databases">
        <title>Draft genome of the hookworm Oesophagostomum dentatum.</title>
        <authorList>
            <person name="Mitreva M."/>
        </authorList>
    </citation>
    <scope>NUCLEOTIDE SEQUENCE [LARGE SCALE GENOMIC DNA]</scope>
    <source>
        <strain evidence="2 3">OD-Hann</strain>
    </source>
</reference>
<dbReference type="Proteomes" id="UP000053660">
    <property type="component" value="Unassembled WGS sequence"/>
</dbReference>
<dbReference type="OrthoDB" id="291007at2759"/>
<evidence type="ECO:0000313" key="2">
    <source>
        <dbReference type="EMBL" id="KHJ81685.1"/>
    </source>
</evidence>
<accession>A0A0B1SET0</accession>
<keyword evidence="3" id="KW-1185">Reference proteome</keyword>
<dbReference type="AlphaFoldDB" id="A0A0B1SET0"/>
<evidence type="ECO:0000256" key="1">
    <source>
        <dbReference type="SAM" id="SignalP"/>
    </source>
</evidence>
<gene>
    <name evidence="2" type="ORF">OESDEN_18627</name>
</gene>
<feature type="non-terminal residue" evidence="2">
    <location>
        <position position="96"/>
    </location>
</feature>
<feature type="chain" id="PRO_5002060924" description="Peptidase M12A domain-containing protein" evidence="1">
    <location>
        <begin position="21"/>
        <end position="96"/>
    </location>
</feature>
<proteinExistence type="predicted"/>
<protein>
    <recommendedName>
        <fullName evidence="4">Peptidase M12A domain-containing protein</fullName>
    </recommendedName>
</protein>
<keyword evidence="1" id="KW-0732">Signal</keyword>
<evidence type="ECO:0000313" key="3">
    <source>
        <dbReference type="Proteomes" id="UP000053660"/>
    </source>
</evidence>
<dbReference type="EMBL" id="KN586764">
    <property type="protein sequence ID" value="KHJ81685.1"/>
    <property type="molecule type" value="Genomic_DNA"/>
</dbReference>
<sequence>MTSALWPFALVVAVVSSAWVQPTYLTQQDFLNAARLPTTIRRTRALHNDIRFPPKFQREKRGGGVAVLSQNDKWPNGRVPYVISAAYSKSPRVPRE</sequence>
<name>A0A0B1SET0_OESDE</name>
<organism evidence="2 3">
    <name type="scientific">Oesophagostomum dentatum</name>
    <name type="common">Nodular worm</name>
    <dbReference type="NCBI Taxonomy" id="61180"/>
    <lineage>
        <taxon>Eukaryota</taxon>
        <taxon>Metazoa</taxon>
        <taxon>Ecdysozoa</taxon>
        <taxon>Nematoda</taxon>
        <taxon>Chromadorea</taxon>
        <taxon>Rhabditida</taxon>
        <taxon>Rhabditina</taxon>
        <taxon>Rhabditomorpha</taxon>
        <taxon>Strongyloidea</taxon>
        <taxon>Strongylidae</taxon>
        <taxon>Oesophagostomum</taxon>
    </lineage>
</organism>